<dbReference type="EMBL" id="CP159992">
    <property type="protein sequence ID" value="XCP92636.1"/>
    <property type="molecule type" value="Genomic_DNA"/>
</dbReference>
<feature type="region of interest" description="Disordered" evidence="1">
    <location>
        <begin position="196"/>
        <end position="217"/>
    </location>
</feature>
<dbReference type="Pfam" id="PF07670">
    <property type="entry name" value="Gate"/>
    <property type="match status" value="1"/>
</dbReference>
<organism evidence="4">
    <name type="scientific">Paenibacillus sp. AN1007</name>
    <dbReference type="NCBI Taxonomy" id="3151385"/>
    <lineage>
        <taxon>Bacteria</taxon>
        <taxon>Bacillati</taxon>
        <taxon>Bacillota</taxon>
        <taxon>Bacilli</taxon>
        <taxon>Bacillales</taxon>
        <taxon>Paenibacillaceae</taxon>
        <taxon>Paenibacillus</taxon>
    </lineage>
</organism>
<reference evidence="4" key="1">
    <citation type="submission" date="2024-05" db="EMBL/GenBank/DDBJ databases">
        <title>Draft genome assemblies of 36 bacteria isolated from hibernating arctic ground squirrels.</title>
        <authorList>
            <person name="McKee H."/>
            <person name="Mullen L."/>
            <person name="Drown D.M."/>
            <person name="Duddleston K.N."/>
        </authorList>
    </citation>
    <scope>NUCLEOTIDE SEQUENCE</scope>
    <source>
        <strain evidence="4">AN1007</strain>
    </source>
</reference>
<feature type="transmembrane region" description="Helical" evidence="2">
    <location>
        <begin position="12"/>
        <end position="31"/>
    </location>
</feature>
<proteinExistence type="predicted"/>
<feature type="transmembrane region" description="Helical" evidence="2">
    <location>
        <begin position="51"/>
        <end position="78"/>
    </location>
</feature>
<feature type="transmembrane region" description="Helical" evidence="2">
    <location>
        <begin position="345"/>
        <end position="366"/>
    </location>
</feature>
<protein>
    <submittedName>
        <fullName evidence="4">Nucleoside recognition domain-containing protein</fullName>
    </submittedName>
</protein>
<keyword evidence="2" id="KW-0472">Membrane</keyword>
<dbReference type="AlphaFoldDB" id="A0AAU8N4B7"/>
<feature type="domain" description="Nucleoside transporter/FeoB GTPase Gate" evidence="3">
    <location>
        <begin position="49"/>
        <end position="149"/>
    </location>
</feature>
<feature type="transmembrane region" description="Helical" evidence="2">
    <location>
        <begin position="410"/>
        <end position="436"/>
    </location>
</feature>
<evidence type="ECO:0000256" key="1">
    <source>
        <dbReference type="SAM" id="MobiDB-lite"/>
    </source>
</evidence>
<evidence type="ECO:0000313" key="4">
    <source>
        <dbReference type="EMBL" id="XCP92636.1"/>
    </source>
</evidence>
<dbReference type="RefSeq" id="WP_366288938.1">
    <property type="nucleotide sequence ID" value="NZ_CP159992.1"/>
</dbReference>
<dbReference type="InterPro" id="IPR011642">
    <property type="entry name" value="Gate_dom"/>
</dbReference>
<evidence type="ECO:0000259" key="3">
    <source>
        <dbReference type="Pfam" id="PF07670"/>
    </source>
</evidence>
<accession>A0AAU8N4B7</accession>
<evidence type="ECO:0000256" key="2">
    <source>
        <dbReference type="SAM" id="Phobius"/>
    </source>
</evidence>
<feature type="transmembrane region" description="Helical" evidence="2">
    <location>
        <begin position="155"/>
        <end position="177"/>
    </location>
</feature>
<feature type="transmembrane region" description="Helical" evidence="2">
    <location>
        <begin position="125"/>
        <end position="149"/>
    </location>
</feature>
<sequence length="443" mass="47808">MAVSSEVRSPGLLRTIFLSSSALLLVITVVASPKEAFDASIQGLDIWWKIVFPALLPFLMLSQMLTAFGFTHAIGVLLEPLMRRLFKLPGNTGFALAVGMCGGFPAAADAVSRLIQDKQITTRQAVIAAAAAHFANPMMILLVVGAAFLHQPAAGYFLLIIHWTSGWIAAAAAIRLLPALRKEQSLSSDITSPNKIVRSQTQSQASKMENDPSSSILSSPNARLASRMLHAAREAHNRDARSFGKLLGDTVSQAVQTLMLTGGYMIVFAVFIRLLSLYLTPGISTGFWPSILELHLGAYHLSKTLLAPAILMALLAALLGWGGVCSHLQVFSILKTALPKGQSMLYFVIVRLGHGLTAFCLTLLLWKPFSHYSTEAWAAWAADTAAPTAPLLLRPILHLPDTANTLHVTWVIFPVAVIGLAVLLGVMISLSGLTLWMNRLFSR</sequence>
<feature type="transmembrane region" description="Helical" evidence="2">
    <location>
        <begin position="258"/>
        <end position="279"/>
    </location>
</feature>
<keyword evidence="2" id="KW-1133">Transmembrane helix</keyword>
<feature type="transmembrane region" description="Helical" evidence="2">
    <location>
        <begin position="305"/>
        <end position="324"/>
    </location>
</feature>
<gene>
    <name evidence="4" type="ORF">ABXS70_15375</name>
</gene>
<name>A0AAU8N4B7_9BACL</name>
<keyword evidence="2" id="KW-0812">Transmembrane</keyword>